<name>A0A1H8AUV7_9BACT</name>
<evidence type="ECO:0000313" key="3">
    <source>
        <dbReference type="Proteomes" id="UP000198744"/>
    </source>
</evidence>
<accession>A0A1H8AUV7</accession>
<evidence type="ECO:0000256" key="1">
    <source>
        <dbReference type="SAM" id="Phobius"/>
    </source>
</evidence>
<dbReference type="RefSeq" id="WP_093884755.1">
    <property type="nucleotide sequence ID" value="NZ_FOBS01000040.1"/>
</dbReference>
<dbReference type="Proteomes" id="UP000198744">
    <property type="component" value="Unassembled WGS sequence"/>
</dbReference>
<keyword evidence="1" id="KW-0812">Transmembrane</keyword>
<evidence type="ECO:0000313" key="2">
    <source>
        <dbReference type="EMBL" id="SEM73588.1"/>
    </source>
</evidence>
<gene>
    <name evidence="2" type="ORF">SAMN04489760_14011</name>
</gene>
<dbReference type="STRING" id="43775.SAMN04489760_14011"/>
<protein>
    <recommendedName>
        <fullName evidence="4">Prepilin-type N-terminal cleavage/methylation domain-containing protein</fullName>
    </recommendedName>
</protein>
<sequence>MKRSILFNGRGFLVLEILIAGLILTSGIAATMYLFRMGFEHLEKARISNLLSAKLVQANGLIQSLELEKISGSEDMGDGVTLSWNAGVMNSFLPTQVDRKKGSSFLYHLVLYKVEFRLSARGTSRDYSINVFKYKALQTTNEKSS</sequence>
<dbReference type="EMBL" id="FOBS01000040">
    <property type="protein sequence ID" value="SEM73588.1"/>
    <property type="molecule type" value="Genomic_DNA"/>
</dbReference>
<feature type="transmembrane region" description="Helical" evidence="1">
    <location>
        <begin position="12"/>
        <end position="35"/>
    </location>
</feature>
<keyword evidence="3" id="KW-1185">Reference proteome</keyword>
<dbReference type="AlphaFoldDB" id="A0A1H8AUV7"/>
<reference evidence="2 3" key="1">
    <citation type="submission" date="2016-10" db="EMBL/GenBank/DDBJ databases">
        <authorList>
            <person name="de Groot N.N."/>
        </authorList>
    </citation>
    <scope>NUCLEOTIDE SEQUENCE [LARGE SCALE GENOMIC DNA]</scope>
    <source>
        <strain evidence="2 3">DSM 8423</strain>
    </source>
</reference>
<evidence type="ECO:0008006" key="4">
    <source>
        <dbReference type="Google" id="ProtNLM"/>
    </source>
</evidence>
<keyword evidence="1" id="KW-0472">Membrane</keyword>
<organism evidence="2 3">
    <name type="scientific">Syntrophus gentianae</name>
    <dbReference type="NCBI Taxonomy" id="43775"/>
    <lineage>
        <taxon>Bacteria</taxon>
        <taxon>Pseudomonadati</taxon>
        <taxon>Thermodesulfobacteriota</taxon>
        <taxon>Syntrophia</taxon>
        <taxon>Syntrophales</taxon>
        <taxon>Syntrophaceae</taxon>
        <taxon>Syntrophus</taxon>
    </lineage>
</organism>
<proteinExistence type="predicted"/>
<dbReference type="OrthoDB" id="9797431at2"/>
<keyword evidence="1" id="KW-1133">Transmembrane helix</keyword>